<dbReference type="InterPro" id="IPR052710">
    <property type="entry name" value="CAAX_protease"/>
</dbReference>
<dbReference type="RefSeq" id="WP_002998859.1">
    <property type="nucleotide sequence ID" value="NZ_UHFA01000002.1"/>
</dbReference>
<dbReference type="GO" id="GO:0006508">
    <property type="term" value="P:proteolysis"/>
    <property type="evidence" value="ECO:0007669"/>
    <property type="project" value="UniProtKB-KW"/>
</dbReference>
<proteinExistence type="inferred from homology"/>
<dbReference type="OrthoDB" id="8607342at2"/>
<dbReference type="Proteomes" id="UP000254082">
    <property type="component" value="Unassembled WGS sequence"/>
</dbReference>
<feature type="transmembrane region" description="Helical" evidence="2">
    <location>
        <begin position="111"/>
        <end position="131"/>
    </location>
</feature>
<keyword evidence="5" id="KW-1185">Reference proteome</keyword>
<dbReference type="InterPro" id="IPR003675">
    <property type="entry name" value="Rce1/LyrA-like_dom"/>
</dbReference>
<keyword evidence="4" id="KW-0378">Hydrolase</keyword>
<dbReference type="PANTHER" id="PTHR36435:SF1">
    <property type="entry name" value="CAAX AMINO TERMINAL PROTEASE FAMILY PROTEIN"/>
    <property type="match status" value="1"/>
</dbReference>
<dbReference type="AlphaFoldDB" id="A0A380JB47"/>
<evidence type="ECO:0000256" key="2">
    <source>
        <dbReference type="SAM" id="Phobius"/>
    </source>
</evidence>
<protein>
    <submittedName>
        <fullName evidence="4">CAAX amino terminal protease family protein</fullName>
    </submittedName>
</protein>
<feature type="transmembrane region" description="Helical" evidence="2">
    <location>
        <begin position="151"/>
        <end position="169"/>
    </location>
</feature>
<feature type="transmembrane region" description="Helical" evidence="2">
    <location>
        <begin position="201"/>
        <end position="219"/>
    </location>
</feature>
<feature type="transmembrane region" description="Helical" evidence="2">
    <location>
        <begin position="76"/>
        <end position="99"/>
    </location>
</feature>
<dbReference type="EMBL" id="UHFA01000002">
    <property type="protein sequence ID" value="SUN35202.1"/>
    <property type="molecule type" value="Genomic_DNA"/>
</dbReference>
<keyword evidence="2" id="KW-0472">Membrane</keyword>
<keyword evidence="4" id="KW-0645">Protease</keyword>
<evidence type="ECO:0000313" key="5">
    <source>
        <dbReference type="Proteomes" id="UP000254082"/>
    </source>
</evidence>
<evidence type="ECO:0000313" key="4">
    <source>
        <dbReference type="EMBL" id="SUN35202.1"/>
    </source>
</evidence>
<name>A0A380JB47_STRDO</name>
<accession>A0A380JB47</accession>
<feature type="transmembrane region" description="Helical" evidence="2">
    <location>
        <begin position="176"/>
        <end position="195"/>
    </location>
</feature>
<keyword evidence="2" id="KW-0812">Transmembrane</keyword>
<reference evidence="4 5" key="1">
    <citation type="submission" date="2018-06" db="EMBL/GenBank/DDBJ databases">
        <authorList>
            <consortium name="Pathogen Informatics"/>
            <person name="Doyle S."/>
        </authorList>
    </citation>
    <scope>NUCLEOTIDE SEQUENCE [LARGE SCALE GENOMIC DNA]</scope>
    <source>
        <strain evidence="5">NCTC 11391</strain>
    </source>
</reference>
<evidence type="ECO:0000259" key="3">
    <source>
        <dbReference type="Pfam" id="PF02517"/>
    </source>
</evidence>
<dbReference type="GO" id="GO:0080120">
    <property type="term" value="P:CAAX-box protein maturation"/>
    <property type="evidence" value="ECO:0007669"/>
    <property type="project" value="UniProtKB-ARBA"/>
</dbReference>
<dbReference type="Pfam" id="PF02517">
    <property type="entry name" value="Rce1-like"/>
    <property type="match status" value="1"/>
</dbReference>
<dbReference type="PANTHER" id="PTHR36435">
    <property type="entry name" value="SLR1288 PROTEIN"/>
    <property type="match status" value="1"/>
</dbReference>
<feature type="domain" description="CAAX prenyl protease 2/Lysostaphin resistance protein A-like" evidence="3">
    <location>
        <begin position="118"/>
        <end position="212"/>
    </location>
</feature>
<sequence>MQKVLDKLSWLLLAFFIFYLDFSLQGVLLVRKNLRHIEADVMASLGFILVTIFIVLLLRLLKEPLSLKPLATTKFALYFTAFPAVMVINAIGGLVRTLLSNATTSANQSALNNLGMPFYLYFIMAVVFAPIVEETIFRKCLLEKVFGFDGWVKWVGWIVTGLLFGYIHLYTNLSDIGGWISYGGMGLVFGFVAMQSRRVEYSIAIHMIMNAFVVLISLLQ</sequence>
<gene>
    <name evidence="4" type="ORF">NCTC11391_00177</name>
</gene>
<evidence type="ECO:0000256" key="1">
    <source>
        <dbReference type="ARBA" id="ARBA00009067"/>
    </source>
</evidence>
<dbReference type="GO" id="GO:0004175">
    <property type="term" value="F:endopeptidase activity"/>
    <property type="evidence" value="ECO:0007669"/>
    <property type="project" value="UniProtKB-ARBA"/>
</dbReference>
<feature type="transmembrane region" description="Helical" evidence="2">
    <location>
        <begin position="42"/>
        <end position="61"/>
    </location>
</feature>
<keyword evidence="2" id="KW-1133">Transmembrane helix</keyword>
<organism evidence="4 5">
    <name type="scientific">Streptococcus downei MFe28</name>
    <dbReference type="NCBI Taxonomy" id="764290"/>
    <lineage>
        <taxon>Bacteria</taxon>
        <taxon>Bacillati</taxon>
        <taxon>Bacillota</taxon>
        <taxon>Bacilli</taxon>
        <taxon>Lactobacillales</taxon>
        <taxon>Streptococcaceae</taxon>
        <taxon>Streptococcus</taxon>
    </lineage>
</organism>
<feature type="transmembrane region" description="Helical" evidence="2">
    <location>
        <begin position="12"/>
        <end position="30"/>
    </location>
</feature>
<comment type="similarity">
    <text evidence="1">Belongs to the UPF0177 family.</text>
</comment>